<dbReference type="Proteomes" id="UP001595935">
    <property type="component" value="Unassembled WGS sequence"/>
</dbReference>
<accession>A0ABV9PFH3</accession>
<evidence type="ECO:0000313" key="2">
    <source>
        <dbReference type="Proteomes" id="UP001595935"/>
    </source>
</evidence>
<dbReference type="RefSeq" id="WP_213258785.1">
    <property type="nucleotide sequence ID" value="NZ_JAGYWA010000006.1"/>
</dbReference>
<sequence>MEINRDLVQKMINDSIGDDFVIHEFIDSSKYVFITYKHKEFDEDDERGKLIGPGPIVYNKESKEYKTSGSGDFVCGEYFGYLNDGDEYIEKELSLEEIKSNILRRKFVNHDDIWDLEIIYKNKKGDFKSYLTKNRNYNLMLHSIYCSEDFDSVIYFENLWIELKLKYEMISPNEILLWKSYSGDLFEK</sequence>
<proteinExistence type="predicted"/>
<keyword evidence="2" id="KW-1185">Reference proteome</keyword>
<name>A0ABV9PFH3_9FLAO</name>
<comment type="caution">
    <text evidence="1">The sequence shown here is derived from an EMBL/GenBank/DDBJ whole genome shotgun (WGS) entry which is preliminary data.</text>
</comment>
<protein>
    <submittedName>
        <fullName evidence="1">Uncharacterized protein</fullName>
    </submittedName>
</protein>
<organism evidence="1 2">
    <name type="scientific">Flavobacterium branchiicola</name>
    <dbReference type="NCBI Taxonomy" id="1114875"/>
    <lineage>
        <taxon>Bacteria</taxon>
        <taxon>Pseudomonadati</taxon>
        <taxon>Bacteroidota</taxon>
        <taxon>Flavobacteriia</taxon>
        <taxon>Flavobacteriales</taxon>
        <taxon>Flavobacteriaceae</taxon>
        <taxon>Flavobacterium</taxon>
    </lineage>
</organism>
<reference evidence="2" key="1">
    <citation type="journal article" date="2019" name="Int. J. Syst. Evol. Microbiol.">
        <title>The Global Catalogue of Microorganisms (GCM) 10K type strain sequencing project: providing services to taxonomists for standard genome sequencing and annotation.</title>
        <authorList>
            <consortium name="The Broad Institute Genomics Platform"/>
            <consortium name="The Broad Institute Genome Sequencing Center for Infectious Disease"/>
            <person name="Wu L."/>
            <person name="Ma J."/>
        </authorList>
    </citation>
    <scope>NUCLEOTIDE SEQUENCE [LARGE SCALE GENOMIC DNA]</scope>
    <source>
        <strain evidence="2">WYCCWR 13023</strain>
    </source>
</reference>
<dbReference type="EMBL" id="JBHSGV010000006">
    <property type="protein sequence ID" value="MFC4748814.1"/>
    <property type="molecule type" value="Genomic_DNA"/>
</dbReference>
<evidence type="ECO:0000313" key="1">
    <source>
        <dbReference type="EMBL" id="MFC4748814.1"/>
    </source>
</evidence>
<gene>
    <name evidence="1" type="ORF">ACFO5S_15275</name>
</gene>